<keyword evidence="4" id="KW-1185">Reference proteome</keyword>
<accession>A0A9P9ENK8</accession>
<name>A0A9P9ENK8_9HYPO</name>
<proteinExistence type="predicted"/>
<evidence type="ECO:0000256" key="1">
    <source>
        <dbReference type="SAM" id="MobiDB-lite"/>
    </source>
</evidence>
<dbReference type="OrthoDB" id="9991317at2759"/>
<comment type="caution">
    <text evidence="3">The sequence shown here is derived from an EMBL/GenBank/DDBJ whole genome shotgun (WGS) entry which is preliminary data.</text>
</comment>
<evidence type="ECO:0000313" key="3">
    <source>
        <dbReference type="EMBL" id="KAH7140411.1"/>
    </source>
</evidence>
<feature type="domain" description="CHAT" evidence="2">
    <location>
        <begin position="856"/>
        <end position="1133"/>
    </location>
</feature>
<gene>
    <name evidence="3" type="ORF">B0J13DRAFT_608786</name>
</gene>
<feature type="region of interest" description="Disordered" evidence="1">
    <location>
        <begin position="550"/>
        <end position="572"/>
    </location>
</feature>
<organism evidence="3 4">
    <name type="scientific">Dactylonectria estremocensis</name>
    <dbReference type="NCBI Taxonomy" id="1079267"/>
    <lineage>
        <taxon>Eukaryota</taxon>
        <taxon>Fungi</taxon>
        <taxon>Dikarya</taxon>
        <taxon>Ascomycota</taxon>
        <taxon>Pezizomycotina</taxon>
        <taxon>Sordariomycetes</taxon>
        <taxon>Hypocreomycetidae</taxon>
        <taxon>Hypocreales</taxon>
        <taxon>Nectriaceae</taxon>
        <taxon>Dactylonectria</taxon>
    </lineage>
</organism>
<dbReference type="AlphaFoldDB" id="A0A9P9ENK8"/>
<dbReference type="EMBL" id="JAGMUU010000013">
    <property type="protein sequence ID" value="KAH7140411.1"/>
    <property type="molecule type" value="Genomic_DNA"/>
</dbReference>
<dbReference type="Proteomes" id="UP000717696">
    <property type="component" value="Unassembled WGS sequence"/>
</dbReference>
<evidence type="ECO:0000259" key="2">
    <source>
        <dbReference type="Pfam" id="PF12770"/>
    </source>
</evidence>
<reference evidence="3" key="1">
    <citation type="journal article" date="2021" name="Nat. Commun.">
        <title>Genetic determinants of endophytism in the Arabidopsis root mycobiome.</title>
        <authorList>
            <person name="Mesny F."/>
            <person name="Miyauchi S."/>
            <person name="Thiergart T."/>
            <person name="Pickel B."/>
            <person name="Atanasova L."/>
            <person name="Karlsson M."/>
            <person name="Huettel B."/>
            <person name="Barry K.W."/>
            <person name="Haridas S."/>
            <person name="Chen C."/>
            <person name="Bauer D."/>
            <person name="Andreopoulos W."/>
            <person name="Pangilinan J."/>
            <person name="LaButti K."/>
            <person name="Riley R."/>
            <person name="Lipzen A."/>
            <person name="Clum A."/>
            <person name="Drula E."/>
            <person name="Henrissat B."/>
            <person name="Kohler A."/>
            <person name="Grigoriev I.V."/>
            <person name="Martin F.M."/>
            <person name="Hacquard S."/>
        </authorList>
    </citation>
    <scope>NUCLEOTIDE SEQUENCE</scope>
    <source>
        <strain evidence="3">MPI-CAGE-AT-0021</strain>
    </source>
</reference>
<evidence type="ECO:0000313" key="4">
    <source>
        <dbReference type="Proteomes" id="UP000717696"/>
    </source>
</evidence>
<dbReference type="InterPro" id="IPR024983">
    <property type="entry name" value="CHAT_dom"/>
</dbReference>
<protein>
    <submittedName>
        <fullName evidence="3">CHAT domain-containing protein</fullName>
    </submittedName>
</protein>
<dbReference type="Pfam" id="PF12770">
    <property type="entry name" value="CHAT"/>
    <property type="match status" value="1"/>
</dbReference>
<sequence length="1185" mass="130841">MSSSALLIARGPVHEPALKTDIDRIHASRQKCKVGDYVGALSEIFAEGSSMSAPTAALTSEVVRVHIIRGDRASASKQIHDYRTAISPDDANPGHILDDILALQAAYLGVSAHGDLVAALQVAETMWKKHGIDAQSDLDEVNEAIIRIGYYVLEIWDLHRRYGQETDRPSVQPTSEAIQSIVEGLISAHLGLEALEIIEYFVDKPVDLLCALTLVQLQQDSPFAEDVLLRLAKIQLQDGDLESAETTLDTLDEMEGGCLRATERRHVLRLRYLDVEADKTTAIRLLLRLTETFQTAGDFDVAMETAEYAAEVHSQLSLNQEMSQLGFAIHDTLRTLCERSGDVLSGIQFEFRRCDMVCSTTDDLVSALTSRDELLALPICSRLPFFERMHKRQCLEYLIAHRGERAKVHAATYLSYCCRLKDDELISEAENLHFRALVEPTRASDEVREALLTGVAADLEPAIARDKVAGRHGSYVEKVLLLAEVLEELRAMSGEEREDSWPAIADMLHAVETTCSGLRCKPDGLVLLMLEVSYLNAMFTFMATSHDAAGASSQSPAEDADEGSLQALQRQSSCTGIDTRKTFEPTRFMYDLYLAVQSGSVLSFRSVTKNMNSEAQRLRKEGHPLEEARYLLCRGMLCYVLATGSYVDEEQLVAAGAGFDTKVDGLLESLKCFEESLALESRVNQRVHSVADSLESLIAFQASSTGSLQALLYDTALTICYELDDNDLTWAWAQKGKAYAYSTWLRNHTGGYDQSRRQAAILPKAELSFQDMLWVSSASARTLVFVDWIAVHLDPDPRLLLLVLQFTRDDGGTSRRLSLVELDISVDDVEEKARNLSTARLDSDDWRRALSSFAPLIQPLEELSEEGDVLVLSPTGCLHNVPLHALDLKGEPLIERNAVAYVPSLQVLVSCLGRLEAPSAGAERQPGWSAAVFGAYDDDGRNGEVETERSHIYESLNKLGSQLDSAPVLGSALDAESFARGAEKANLIHFHGHGWHDEHHILRQGLILGWRHEQLTLHHVAALALRSPHVNLIACESGVQDFSLGGDEPLGLLSAFLAGGAASVIAALWPIQSTTGRIFTETFFEYFLGHSDARELGPVVNLADALRHTCRSIRARKETATPYHWAPFVLYGAWFCSRKPVAAFGVRPTRQVPEELPSPDVAASLEQYDEVPPTLESMLIIFSIF</sequence>